<evidence type="ECO:0000256" key="1">
    <source>
        <dbReference type="ARBA" id="ARBA00007469"/>
    </source>
</evidence>
<dbReference type="Gene3D" id="3.90.730.10">
    <property type="entry name" value="Ribonuclease T2-like"/>
    <property type="match status" value="1"/>
</dbReference>
<dbReference type="InterPro" id="IPR001568">
    <property type="entry name" value="RNase_T2-like"/>
</dbReference>
<protein>
    <submittedName>
        <fullName evidence="4">Ribonuclease T2</fullName>
    </submittedName>
</protein>
<dbReference type="GO" id="GO:0033897">
    <property type="term" value="F:ribonuclease T2 activity"/>
    <property type="evidence" value="ECO:0007669"/>
    <property type="project" value="InterPro"/>
</dbReference>
<dbReference type="SUPFAM" id="SSF55895">
    <property type="entry name" value="Ribonuclease Rh-like"/>
    <property type="match status" value="1"/>
</dbReference>
<comment type="caution">
    <text evidence="4">The sequence shown here is derived from an EMBL/GenBank/DDBJ whole genome shotgun (WGS) entry which is preliminary data.</text>
</comment>
<proteinExistence type="inferred from homology"/>
<dbReference type="AlphaFoldDB" id="A0A542VYV9"/>
<evidence type="ECO:0000256" key="2">
    <source>
        <dbReference type="RuleBase" id="RU004328"/>
    </source>
</evidence>
<evidence type="ECO:0000256" key="3">
    <source>
        <dbReference type="SAM" id="SignalP"/>
    </source>
</evidence>
<dbReference type="Proteomes" id="UP000316887">
    <property type="component" value="Unassembled WGS sequence"/>
</dbReference>
<dbReference type="InterPro" id="IPR036430">
    <property type="entry name" value="RNase_T2-like_sf"/>
</dbReference>
<evidence type="ECO:0000313" key="5">
    <source>
        <dbReference type="Proteomes" id="UP000316887"/>
    </source>
</evidence>
<organism evidence="4 5">
    <name type="scientific">Zymomonas mobilis</name>
    <dbReference type="NCBI Taxonomy" id="542"/>
    <lineage>
        <taxon>Bacteria</taxon>
        <taxon>Pseudomonadati</taxon>
        <taxon>Pseudomonadota</taxon>
        <taxon>Alphaproteobacteria</taxon>
        <taxon>Sphingomonadales</taxon>
        <taxon>Zymomonadaceae</taxon>
        <taxon>Zymomonas</taxon>
    </lineage>
</organism>
<dbReference type="PANTHER" id="PTHR11240">
    <property type="entry name" value="RIBONUCLEASE T2"/>
    <property type="match status" value="1"/>
</dbReference>
<dbReference type="GO" id="GO:0006401">
    <property type="term" value="P:RNA catabolic process"/>
    <property type="evidence" value="ECO:0007669"/>
    <property type="project" value="TreeGrafter"/>
</dbReference>
<dbReference type="Pfam" id="PF00445">
    <property type="entry name" value="Ribonuclease_T2"/>
    <property type="match status" value="1"/>
</dbReference>
<dbReference type="OrthoDB" id="4720638at2"/>
<keyword evidence="3" id="KW-0732">Signal</keyword>
<dbReference type="GO" id="GO:0003723">
    <property type="term" value="F:RNA binding"/>
    <property type="evidence" value="ECO:0007669"/>
    <property type="project" value="InterPro"/>
</dbReference>
<evidence type="ECO:0000313" key="4">
    <source>
        <dbReference type="EMBL" id="TQL16483.1"/>
    </source>
</evidence>
<dbReference type="RefSeq" id="WP_141918750.1">
    <property type="nucleotide sequence ID" value="NZ_VFOF01000001.1"/>
</dbReference>
<dbReference type="EMBL" id="VFOF01000001">
    <property type="protein sequence ID" value="TQL16483.1"/>
    <property type="molecule type" value="Genomic_DNA"/>
</dbReference>
<dbReference type="PANTHER" id="PTHR11240:SF22">
    <property type="entry name" value="RIBONUCLEASE T2"/>
    <property type="match status" value="1"/>
</dbReference>
<sequence length="246" mass="27263">MKNTYRLIKKIALTGCLLGICVSGSVWGAPQKSALPAHSDSSTEQSNNHTISISGYVLALQWSPEYCRGKTTKAADAYQCGSGRFFGFISEGLWPEDAQQKRLQSCKDATPLSPAMVDKMADITPSAQLLQQQWAKYGVCVAPKPEEYFSRTTTLFRKIHLPDMNKLSSDPDLTIARVKDAFLEANHHLNANAIKIAVNRKNWLTGIRICYNSDFKFQDCAVDSSALPAEMKIKIKPGFQLRPVFG</sequence>
<gene>
    <name evidence="4" type="ORF">FBY58_0013</name>
</gene>
<reference evidence="4 5" key="1">
    <citation type="submission" date="2019-06" db="EMBL/GenBank/DDBJ databases">
        <title>Genome sequencing of Zymomonas mobilis strains for genetic engineering and biofuel applications.</title>
        <authorList>
            <person name="Teravest M."/>
        </authorList>
    </citation>
    <scope>NUCLEOTIDE SEQUENCE [LARGE SCALE GENOMIC DNA]</scope>
    <source>
        <strain evidence="4 5">AN0101</strain>
    </source>
</reference>
<accession>A0A542VYV9</accession>
<comment type="similarity">
    <text evidence="1 2">Belongs to the RNase T2 family.</text>
</comment>
<feature type="chain" id="PRO_5022025904" evidence="3">
    <location>
        <begin position="29"/>
        <end position="246"/>
    </location>
</feature>
<name>A0A542VYV9_ZYMMB</name>
<feature type="signal peptide" evidence="3">
    <location>
        <begin position="1"/>
        <end position="28"/>
    </location>
</feature>